<keyword evidence="10" id="KW-0443">Lipid metabolism</keyword>
<keyword evidence="11 17" id="KW-0472">Membrane</keyword>
<keyword evidence="7 16" id="KW-0808">Transferase</keyword>
<keyword evidence="8 17" id="KW-0812">Transmembrane</keyword>
<accession>A0A4R3LMN2</accession>
<comment type="pathway">
    <text evidence="2">Phospholipid metabolism; phosphatidylglycerol biosynthesis; phosphatidylglycerol from CDP-diacylglycerol: step 1/2.</text>
</comment>
<evidence type="ECO:0000313" key="18">
    <source>
        <dbReference type="EMBL" id="TCT01301.1"/>
    </source>
</evidence>
<evidence type="ECO:0000256" key="13">
    <source>
        <dbReference type="ARBA" id="ARBA00023264"/>
    </source>
</evidence>
<feature type="transmembrane region" description="Helical" evidence="17">
    <location>
        <begin position="73"/>
        <end position="99"/>
    </location>
</feature>
<dbReference type="InterPro" id="IPR043130">
    <property type="entry name" value="CDP-OH_PTrfase_TM_dom"/>
</dbReference>
<evidence type="ECO:0000256" key="10">
    <source>
        <dbReference type="ARBA" id="ARBA00023098"/>
    </source>
</evidence>
<evidence type="ECO:0000256" key="17">
    <source>
        <dbReference type="SAM" id="Phobius"/>
    </source>
</evidence>
<dbReference type="AlphaFoldDB" id="A0A4R3LMN2"/>
<reference evidence="18 19" key="1">
    <citation type="submission" date="2019-03" db="EMBL/GenBank/DDBJ databases">
        <title>Genomic Encyclopedia of Type Strains, Phase IV (KMG-IV): sequencing the most valuable type-strain genomes for metagenomic binning, comparative biology and taxonomic classification.</title>
        <authorList>
            <person name="Goeker M."/>
        </authorList>
    </citation>
    <scope>NUCLEOTIDE SEQUENCE [LARGE SCALE GENOMIC DNA]</scope>
    <source>
        <strain evidence="18 19">DSM 21944</strain>
    </source>
</reference>
<dbReference type="EC" id="2.7.8.5" evidence="4 15"/>
<evidence type="ECO:0000256" key="4">
    <source>
        <dbReference type="ARBA" id="ARBA00013170"/>
    </source>
</evidence>
<feature type="transmembrane region" description="Helical" evidence="17">
    <location>
        <begin position="6"/>
        <end position="26"/>
    </location>
</feature>
<evidence type="ECO:0000256" key="15">
    <source>
        <dbReference type="NCBIfam" id="TIGR00560"/>
    </source>
</evidence>
<keyword evidence="19" id="KW-1185">Reference proteome</keyword>
<protein>
    <recommendedName>
        <fullName evidence="5 15">CDP-diacylglycerol--glycerol-3-phosphate 3-phosphatidyltransferase</fullName>
        <ecNumber evidence="4 15">2.7.8.5</ecNumber>
    </recommendedName>
</protein>
<dbReference type="NCBIfam" id="TIGR00560">
    <property type="entry name" value="pgsA"/>
    <property type="match status" value="1"/>
</dbReference>
<evidence type="ECO:0000256" key="8">
    <source>
        <dbReference type="ARBA" id="ARBA00022692"/>
    </source>
</evidence>
<feature type="transmembrane region" description="Helical" evidence="17">
    <location>
        <begin position="120"/>
        <end position="143"/>
    </location>
</feature>
<organism evidence="18 19">
    <name type="scientific">Pseudofulvimonas gallinarii</name>
    <dbReference type="NCBI Taxonomy" id="634155"/>
    <lineage>
        <taxon>Bacteria</taxon>
        <taxon>Pseudomonadati</taxon>
        <taxon>Pseudomonadota</taxon>
        <taxon>Gammaproteobacteria</taxon>
        <taxon>Lysobacterales</taxon>
        <taxon>Rhodanobacteraceae</taxon>
        <taxon>Pseudofulvimonas</taxon>
    </lineage>
</organism>
<keyword evidence="13" id="KW-1208">Phospholipid metabolism</keyword>
<dbReference type="GO" id="GO:0046474">
    <property type="term" value="P:glycerophospholipid biosynthetic process"/>
    <property type="evidence" value="ECO:0007669"/>
    <property type="project" value="TreeGrafter"/>
</dbReference>
<evidence type="ECO:0000256" key="2">
    <source>
        <dbReference type="ARBA" id="ARBA00005042"/>
    </source>
</evidence>
<comment type="catalytic activity">
    <reaction evidence="14">
        <text>a CDP-1,2-diacyl-sn-glycerol + sn-glycerol 3-phosphate = a 1,2-diacyl-sn-glycero-3-phospho-(1'-sn-glycero-3'-phosphate) + CMP + H(+)</text>
        <dbReference type="Rhea" id="RHEA:12593"/>
        <dbReference type="ChEBI" id="CHEBI:15378"/>
        <dbReference type="ChEBI" id="CHEBI:57597"/>
        <dbReference type="ChEBI" id="CHEBI:58332"/>
        <dbReference type="ChEBI" id="CHEBI:60110"/>
        <dbReference type="ChEBI" id="CHEBI:60377"/>
        <dbReference type="EC" id="2.7.8.5"/>
    </reaction>
</comment>
<keyword evidence="9 17" id="KW-1133">Transmembrane helix</keyword>
<name>A0A4R3LMN2_9GAMM</name>
<evidence type="ECO:0000256" key="6">
    <source>
        <dbReference type="ARBA" id="ARBA00022516"/>
    </source>
</evidence>
<dbReference type="GO" id="GO:0008444">
    <property type="term" value="F:CDP-diacylglycerol-glycerol-3-phosphate 3-phosphatidyltransferase activity"/>
    <property type="evidence" value="ECO:0007669"/>
    <property type="project" value="UniProtKB-UniRule"/>
</dbReference>
<evidence type="ECO:0000256" key="3">
    <source>
        <dbReference type="ARBA" id="ARBA00010441"/>
    </source>
</evidence>
<dbReference type="PROSITE" id="PS00379">
    <property type="entry name" value="CDP_ALCOHOL_P_TRANSF"/>
    <property type="match status" value="1"/>
</dbReference>
<evidence type="ECO:0000256" key="5">
    <source>
        <dbReference type="ARBA" id="ARBA00014944"/>
    </source>
</evidence>
<dbReference type="Proteomes" id="UP000294599">
    <property type="component" value="Unassembled WGS sequence"/>
</dbReference>
<dbReference type="RefSeq" id="WP_123521783.1">
    <property type="nucleotide sequence ID" value="NZ_JBHLWF010000005.1"/>
</dbReference>
<evidence type="ECO:0000256" key="7">
    <source>
        <dbReference type="ARBA" id="ARBA00022679"/>
    </source>
</evidence>
<comment type="caution">
    <text evidence="18">The sequence shown here is derived from an EMBL/GenBank/DDBJ whole genome shotgun (WGS) entry which is preliminary data.</text>
</comment>
<evidence type="ECO:0000256" key="12">
    <source>
        <dbReference type="ARBA" id="ARBA00023209"/>
    </source>
</evidence>
<comment type="subcellular location">
    <subcellularLocation>
        <location evidence="1">Membrane</location>
        <topology evidence="1">Multi-pass membrane protein</topology>
    </subcellularLocation>
</comment>
<evidence type="ECO:0000313" key="19">
    <source>
        <dbReference type="Proteomes" id="UP000294599"/>
    </source>
</evidence>
<gene>
    <name evidence="18" type="ORF">EDC25_101163</name>
</gene>
<dbReference type="EMBL" id="SMAF01000001">
    <property type="protein sequence ID" value="TCT01301.1"/>
    <property type="molecule type" value="Genomic_DNA"/>
</dbReference>
<dbReference type="GO" id="GO:0016020">
    <property type="term" value="C:membrane"/>
    <property type="evidence" value="ECO:0007669"/>
    <property type="project" value="UniProtKB-SubCell"/>
</dbReference>
<evidence type="ECO:0000256" key="1">
    <source>
        <dbReference type="ARBA" id="ARBA00004141"/>
    </source>
</evidence>
<evidence type="ECO:0000256" key="9">
    <source>
        <dbReference type="ARBA" id="ARBA00022989"/>
    </source>
</evidence>
<keyword evidence="12" id="KW-0594">Phospholipid biosynthesis</keyword>
<dbReference type="InterPro" id="IPR004570">
    <property type="entry name" value="Phosphatidylglycerol_P_synth"/>
</dbReference>
<proteinExistence type="inferred from homology"/>
<dbReference type="PANTHER" id="PTHR14269">
    <property type="entry name" value="CDP-DIACYLGLYCEROL--GLYCEROL-3-PHOSPHATE 3-PHOSPHATIDYLTRANSFERASE-RELATED"/>
    <property type="match status" value="1"/>
</dbReference>
<keyword evidence="6" id="KW-0444">Lipid biosynthesis</keyword>
<dbReference type="Gene3D" id="1.20.120.1760">
    <property type="match status" value="1"/>
</dbReference>
<evidence type="ECO:0000256" key="16">
    <source>
        <dbReference type="RuleBase" id="RU003750"/>
    </source>
</evidence>
<dbReference type="InterPro" id="IPR000462">
    <property type="entry name" value="CDP-OH_P_trans"/>
</dbReference>
<dbReference type="PIRSF" id="PIRSF000847">
    <property type="entry name" value="Phos_ph_gly_syn"/>
    <property type="match status" value="1"/>
</dbReference>
<dbReference type="Pfam" id="PF01066">
    <property type="entry name" value="CDP-OH_P_transf"/>
    <property type="match status" value="1"/>
</dbReference>
<sequence>MAITLPTWLTLLRIALVPVLVACFYLPMRGTNFLAAMLFIVIAVTDWLDGWLARRYGLTSSFGAFLDPVADKLTVTVVLFLLVQQNPTAWMAILASIIVGREISITALREWMATIGQRAMIRVAGIGKIKTIVQMVALTLLLYSHDFVGLPIYKIGVGMLIAAAVLTLWSAWVYMRAAWPHMRDRAAEEDSAARAAVVDATAAKKFASGS</sequence>
<dbReference type="OrthoDB" id="9796672at2"/>
<comment type="similarity">
    <text evidence="3 16">Belongs to the CDP-alcohol phosphatidyltransferase class-I family.</text>
</comment>
<evidence type="ECO:0000256" key="11">
    <source>
        <dbReference type="ARBA" id="ARBA00023136"/>
    </source>
</evidence>
<dbReference type="PANTHER" id="PTHR14269:SF62">
    <property type="entry name" value="CDP-DIACYLGLYCEROL--GLYCEROL-3-PHOSPHATE 3-PHOSPHATIDYLTRANSFERASE 1, CHLOROPLASTIC"/>
    <property type="match status" value="1"/>
</dbReference>
<dbReference type="InterPro" id="IPR048254">
    <property type="entry name" value="CDP_ALCOHOL_P_TRANSF_CS"/>
</dbReference>
<feature type="transmembrane region" description="Helical" evidence="17">
    <location>
        <begin position="33"/>
        <end position="53"/>
    </location>
</feature>
<feature type="transmembrane region" description="Helical" evidence="17">
    <location>
        <begin position="155"/>
        <end position="175"/>
    </location>
</feature>
<dbReference type="InterPro" id="IPR050324">
    <property type="entry name" value="CDP-alcohol_PTase-I"/>
</dbReference>
<evidence type="ECO:0000256" key="14">
    <source>
        <dbReference type="ARBA" id="ARBA00048586"/>
    </source>
</evidence>